<gene>
    <name evidence="1" type="ORF">KC19_7G111200</name>
</gene>
<dbReference type="EMBL" id="CM026428">
    <property type="protein sequence ID" value="KAG0567114.1"/>
    <property type="molecule type" value="Genomic_DNA"/>
</dbReference>
<dbReference type="Proteomes" id="UP000822688">
    <property type="component" value="Chromosome 7"/>
</dbReference>
<evidence type="ECO:0000313" key="1">
    <source>
        <dbReference type="EMBL" id="KAG0567114.1"/>
    </source>
</evidence>
<protein>
    <submittedName>
        <fullName evidence="1">Uncharacterized protein</fullName>
    </submittedName>
</protein>
<accession>A0A8T0H9U2</accession>
<evidence type="ECO:0000313" key="2">
    <source>
        <dbReference type="Proteomes" id="UP000822688"/>
    </source>
</evidence>
<comment type="caution">
    <text evidence="1">The sequence shown here is derived from an EMBL/GenBank/DDBJ whole genome shotgun (WGS) entry which is preliminary data.</text>
</comment>
<sequence>MVISRPCPTCRYCHHPLIFFEEFVYLLCATVRLWKILQCTRGSKLPWDFQLLAGSHSVRISGMCTVRGRWQHSHLAEFKVSSCWGSLTRS</sequence>
<dbReference type="AlphaFoldDB" id="A0A8T0H9U2"/>
<name>A0A8T0H9U2_CERPU</name>
<proteinExistence type="predicted"/>
<keyword evidence="2" id="KW-1185">Reference proteome</keyword>
<reference evidence="1" key="1">
    <citation type="submission" date="2020-06" db="EMBL/GenBank/DDBJ databases">
        <title>WGS assembly of Ceratodon purpureus strain R40.</title>
        <authorList>
            <person name="Carey S.B."/>
            <person name="Jenkins J."/>
            <person name="Shu S."/>
            <person name="Lovell J.T."/>
            <person name="Sreedasyam A."/>
            <person name="Maumus F."/>
            <person name="Tiley G.P."/>
            <person name="Fernandez-Pozo N."/>
            <person name="Barry K."/>
            <person name="Chen C."/>
            <person name="Wang M."/>
            <person name="Lipzen A."/>
            <person name="Daum C."/>
            <person name="Saski C.A."/>
            <person name="Payton A.C."/>
            <person name="Mcbreen J.C."/>
            <person name="Conrad R.E."/>
            <person name="Kollar L.M."/>
            <person name="Olsson S."/>
            <person name="Huttunen S."/>
            <person name="Landis J.B."/>
            <person name="Wickett N.J."/>
            <person name="Johnson M.G."/>
            <person name="Rensing S.A."/>
            <person name="Grimwood J."/>
            <person name="Schmutz J."/>
            <person name="Mcdaniel S.F."/>
        </authorList>
    </citation>
    <scope>NUCLEOTIDE SEQUENCE</scope>
    <source>
        <strain evidence="1">R40</strain>
    </source>
</reference>
<organism evidence="1 2">
    <name type="scientific">Ceratodon purpureus</name>
    <name type="common">Fire moss</name>
    <name type="synonym">Dicranum purpureum</name>
    <dbReference type="NCBI Taxonomy" id="3225"/>
    <lineage>
        <taxon>Eukaryota</taxon>
        <taxon>Viridiplantae</taxon>
        <taxon>Streptophyta</taxon>
        <taxon>Embryophyta</taxon>
        <taxon>Bryophyta</taxon>
        <taxon>Bryophytina</taxon>
        <taxon>Bryopsida</taxon>
        <taxon>Dicranidae</taxon>
        <taxon>Pseudoditrichales</taxon>
        <taxon>Ditrichaceae</taxon>
        <taxon>Ceratodon</taxon>
    </lineage>
</organism>